<reference evidence="2 3" key="1">
    <citation type="journal article" date="2015" name="Genome Announc.">
        <title>Genome Assemblies of Three Soil-Associated Devosia species: D. insulae, D. limi, and D. soli.</title>
        <authorList>
            <person name="Hassan Y.I."/>
            <person name="Lepp D."/>
            <person name="Zhou T."/>
        </authorList>
    </citation>
    <scope>NUCLEOTIDE SEQUENCE [LARGE SCALE GENOMIC DNA]</scope>
    <source>
        <strain evidence="2 3">DS-56</strain>
    </source>
</reference>
<name>A0A1E5XKK0_9HYPH</name>
<keyword evidence="1" id="KW-0812">Transmembrane</keyword>
<evidence type="ECO:0000256" key="1">
    <source>
        <dbReference type="SAM" id="Phobius"/>
    </source>
</evidence>
<gene>
    <name evidence="2" type="ORF">VW23_027095</name>
</gene>
<protein>
    <submittedName>
        <fullName evidence="2">Uncharacterized protein</fullName>
    </submittedName>
</protein>
<sequence>MIMFSWLPPLQQGSATIGASLLFIVLVFLIARVARLSQPLSLALALTPPMAIAVALERGFASGLI</sequence>
<feature type="transmembrane region" description="Helical" evidence="1">
    <location>
        <begin position="12"/>
        <end position="31"/>
    </location>
</feature>
<evidence type="ECO:0000313" key="3">
    <source>
        <dbReference type="Proteomes" id="UP000095463"/>
    </source>
</evidence>
<keyword evidence="1" id="KW-0472">Membrane</keyword>
<organism evidence="2 3">
    <name type="scientific">Devosia insulae DS-56</name>
    <dbReference type="NCBI Taxonomy" id="1116389"/>
    <lineage>
        <taxon>Bacteria</taxon>
        <taxon>Pseudomonadati</taxon>
        <taxon>Pseudomonadota</taxon>
        <taxon>Alphaproteobacteria</taxon>
        <taxon>Hyphomicrobiales</taxon>
        <taxon>Devosiaceae</taxon>
        <taxon>Devosia</taxon>
    </lineage>
</organism>
<keyword evidence="3" id="KW-1185">Reference proteome</keyword>
<evidence type="ECO:0000313" key="2">
    <source>
        <dbReference type="EMBL" id="OEO29105.1"/>
    </source>
</evidence>
<keyword evidence="1" id="KW-1133">Transmembrane helix</keyword>
<comment type="caution">
    <text evidence="2">The sequence shown here is derived from an EMBL/GenBank/DDBJ whole genome shotgun (WGS) entry which is preliminary data.</text>
</comment>
<dbReference type="EMBL" id="LAJE02000330">
    <property type="protein sequence ID" value="OEO29105.1"/>
    <property type="molecule type" value="Genomic_DNA"/>
</dbReference>
<accession>A0A1E5XKK0</accession>
<proteinExistence type="predicted"/>
<dbReference type="AlphaFoldDB" id="A0A1E5XKK0"/>
<dbReference type="Proteomes" id="UP000095463">
    <property type="component" value="Unassembled WGS sequence"/>
</dbReference>